<name>A0A2P5XQ97_GOSBA</name>
<dbReference type="Proteomes" id="UP000239757">
    <property type="component" value="Unassembled WGS sequence"/>
</dbReference>
<dbReference type="AlphaFoldDB" id="A0A2P5XQ97"/>
<dbReference type="EMBL" id="KZ664446">
    <property type="protein sequence ID" value="PPS05518.1"/>
    <property type="molecule type" value="Genomic_DNA"/>
</dbReference>
<evidence type="ECO:0000313" key="2">
    <source>
        <dbReference type="Proteomes" id="UP000239757"/>
    </source>
</evidence>
<accession>A0A2P5XQ97</accession>
<reference evidence="1 2" key="1">
    <citation type="submission" date="2015-01" db="EMBL/GenBank/DDBJ databases">
        <title>Genome of allotetraploid Gossypium barbadense reveals genomic plasticity and fiber elongation in cotton evolution.</title>
        <authorList>
            <person name="Chen X."/>
            <person name="Liu X."/>
            <person name="Zhao B."/>
            <person name="Zheng H."/>
            <person name="Hu Y."/>
            <person name="Lu G."/>
            <person name="Yang C."/>
            <person name="Chen J."/>
            <person name="Shan C."/>
            <person name="Zhang L."/>
            <person name="Zhou Y."/>
            <person name="Wang L."/>
            <person name="Guo W."/>
            <person name="Bai Y."/>
            <person name="Ruan J."/>
            <person name="Shangguan X."/>
            <person name="Mao Y."/>
            <person name="Jiang J."/>
            <person name="Zhu Y."/>
            <person name="Lei J."/>
            <person name="Kang H."/>
            <person name="Chen S."/>
            <person name="He X."/>
            <person name="Wang R."/>
            <person name="Wang Y."/>
            <person name="Chen J."/>
            <person name="Wang L."/>
            <person name="Yu S."/>
            <person name="Wang B."/>
            <person name="Wei J."/>
            <person name="Song S."/>
            <person name="Lu X."/>
            <person name="Gao Z."/>
            <person name="Gu W."/>
            <person name="Deng X."/>
            <person name="Ma D."/>
            <person name="Wang S."/>
            <person name="Liang W."/>
            <person name="Fang L."/>
            <person name="Cai C."/>
            <person name="Zhu X."/>
            <person name="Zhou B."/>
            <person name="Zhang Y."/>
            <person name="Chen Z."/>
            <person name="Xu S."/>
            <person name="Zhu R."/>
            <person name="Wang S."/>
            <person name="Zhang T."/>
            <person name="Zhao G."/>
        </authorList>
    </citation>
    <scope>NUCLEOTIDE SEQUENCE [LARGE SCALE GENOMIC DNA]</scope>
    <source>
        <strain evidence="2">cv. Xinhai21</strain>
        <tissue evidence="1">Leaf</tissue>
    </source>
</reference>
<protein>
    <submittedName>
        <fullName evidence="1">Uncharacterized protein</fullName>
    </submittedName>
</protein>
<proteinExistence type="predicted"/>
<sequence length="69" mass="7431">MCSILCLVVSEGLGDHPFSTGKVKRASVDLVKELSKEKENVLSWHRVDGSLLVAGSKDSKVRAFSSLGK</sequence>
<organism evidence="1 2">
    <name type="scientific">Gossypium barbadense</name>
    <name type="common">Sea Island cotton</name>
    <name type="synonym">Hibiscus barbadensis</name>
    <dbReference type="NCBI Taxonomy" id="3634"/>
    <lineage>
        <taxon>Eukaryota</taxon>
        <taxon>Viridiplantae</taxon>
        <taxon>Streptophyta</taxon>
        <taxon>Embryophyta</taxon>
        <taxon>Tracheophyta</taxon>
        <taxon>Spermatophyta</taxon>
        <taxon>Magnoliopsida</taxon>
        <taxon>eudicotyledons</taxon>
        <taxon>Gunneridae</taxon>
        <taxon>Pentapetalae</taxon>
        <taxon>rosids</taxon>
        <taxon>malvids</taxon>
        <taxon>Malvales</taxon>
        <taxon>Malvaceae</taxon>
        <taxon>Malvoideae</taxon>
        <taxon>Gossypium</taxon>
    </lineage>
</organism>
<evidence type="ECO:0000313" key="1">
    <source>
        <dbReference type="EMBL" id="PPS05518.1"/>
    </source>
</evidence>
<gene>
    <name evidence="1" type="ORF">GOBAR_AA15130</name>
</gene>